<feature type="domain" description="N-acetyltransferase" evidence="4">
    <location>
        <begin position="19"/>
        <end position="181"/>
    </location>
</feature>
<dbReference type="InterPro" id="IPR000182">
    <property type="entry name" value="GNAT_dom"/>
</dbReference>
<evidence type="ECO:0000313" key="5">
    <source>
        <dbReference type="EMBL" id="GAA4305353.1"/>
    </source>
</evidence>
<evidence type="ECO:0000259" key="4">
    <source>
        <dbReference type="PROSITE" id="PS51186"/>
    </source>
</evidence>
<dbReference type="PROSITE" id="PS51186">
    <property type="entry name" value="GNAT"/>
    <property type="match status" value="1"/>
</dbReference>
<keyword evidence="6" id="KW-1185">Reference proteome</keyword>
<dbReference type="EMBL" id="BAABGX010000002">
    <property type="protein sequence ID" value="GAA4305353.1"/>
    <property type="molecule type" value="Genomic_DNA"/>
</dbReference>
<dbReference type="Gene3D" id="3.40.630.30">
    <property type="match status" value="1"/>
</dbReference>
<evidence type="ECO:0000256" key="3">
    <source>
        <dbReference type="ARBA" id="ARBA00038502"/>
    </source>
</evidence>
<dbReference type="PANTHER" id="PTHR43792:SF8">
    <property type="entry name" value="[RIBOSOMAL PROTEIN US5]-ALANINE N-ACETYLTRANSFERASE"/>
    <property type="match status" value="1"/>
</dbReference>
<evidence type="ECO:0000313" key="6">
    <source>
        <dbReference type="Proteomes" id="UP001501844"/>
    </source>
</evidence>
<accession>A0ABP8FJN4</accession>
<keyword evidence="2" id="KW-0012">Acyltransferase</keyword>
<dbReference type="RefSeq" id="WP_345165202.1">
    <property type="nucleotide sequence ID" value="NZ_BAABGX010000002.1"/>
</dbReference>
<dbReference type="Pfam" id="PF13302">
    <property type="entry name" value="Acetyltransf_3"/>
    <property type="match status" value="1"/>
</dbReference>
<evidence type="ECO:0000256" key="1">
    <source>
        <dbReference type="ARBA" id="ARBA00022679"/>
    </source>
</evidence>
<comment type="caution">
    <text evidence="5">The sequence shown here is derived from an EMBL/GenBank/DDBJ whole genome shotgun (WGS) entry which is preliminary data.</text>
</comment>
<name>A0ABP8FJN4_9BACT</name>
<sequence>MRQHITSYVSSFHLTTPRLLLRPYHQEEAQAFLDLLEENRARLESDFPDRTSSVTNLEEAVNRIKILEYQRRTGDLYSFGLWRQQDHQYIGDITIRRLARGKKVAEVGYYLAAHAEGQGYVSEAMHALLEYAFEVLRMDAISLRCAKENQRSQKVAERCGFTWTGEFVPYLNQLSDKPPRPLYTYRLSRKDYASKAA</sequence>
<dbReference type="InterPro" id="IPR016181">
    <property type="entry name" value="Acyl_CoA_acyltransferase"/>
</dbReference>
<evidence type="ECO:0000256" key="2">
    <source>
        <dbReference type="ARBA" id="ARBA00023315"/>
    </source>
</evidence>
<protein>
    <recommendedName>
        <fullName evidence="4">N-acetyltransferase domain-containing protein</fullName>
    </recommendedName>
</protein>
<dbReference type="Proteomes" id="UP001501844">
    <property type="component" value="Unassembled WGS sequence"/>
</dbReference>
<keyword evidence="1" id="KW-0808">Transferase</keyword>
<organism evidence="5 6">
    <name type="scientific">Nibribacter koreensis</name>
    <dbReference type="NCBI Taxonomy" id="1084519"/>
    <lineage>
        <taxon>Bacteria</taxon>
        <taxon>Pseudomonadati</taxon>
        <taxon>Bacteroidota</taxon>
        <taxon>Cytophagia</taxon>
        <taxon>Cytophagales</taxon>
        <taxon>Hymenobacteraceae</taxon>
        <taxon>Nibribacter</taxon>
    </lineage>
</organism>
<dbReference type="PANTHER" id="PTHR43792">
    <property type="entry name" value="GNAT FAMILY, PUTATIVE (AFU_ORTHOLOGUE AFUA_3G00765)-RELATED-RELATED"/>
    <property type="match status" value="1"/>
</dbReference>
<reference evidence="6" key="1">
    <citation type="journal article" date="2019" name="Int. J. Syst. Evol. Microbiol.">
        <title>The Global Catalogue of Microorganisms (GCM) 10K type strain sequencing project: providing services to taxonomists for standard genome sequencing and annotation.</title>
        <authorList>
            <consortium name="The Broad Institute Genomics Platform"/>
            <consortium name="The Broad Institute Genome Sequencing Center for Infectious Disease"/>
            <person name="Wu L."/>
            <person name="Ma J."/>
        </authorList>
    </citation>
    <scope>NUCLEOTIDE SEQUENCE [LARGE SCALE GENOMIC DNA]</scope>
    <source>
        <strain evidence="6">JCM 17917</strain>
    </source>
</reference>
<dbReference type="InterPro" id="IPR051531">
    <property type="entry name" value="N-acetyltransferase"/>
</dbReference>
<proteinExistence type="inferred from homology"/>
<comment type="similarity">
    <text evidence="3">Belongs to the acetyltransferase family. RimJ subfamily.</text>
</comment>
<dbReference type="SUPFAM" id="SSF55729">
    <property type="entry name" value="Acyl-CoA N-acyltransferases (Nat)"/>
    <property type="match status" value="1"/>
</dbReference>
<gene>
    <name evidence="5" type="ORF">GCM10023183_19490</name>
</gene>